<gene>
    <name evidence="1" type="ORF">THF1A12_50008</name>
</gene>
<comment type="caution">
    <text evidence="1">The sequence shown here is derived from an EMBL/GenBank/DDBJ whole genome shotgun (WGS) entry which is preliminary data.</text>
</comment>
<dbReference type="Proteomes" id="UP001295462">
    <property type="component" value="Unassembled WGS sequence"/>
</dbReference>
<proteinExistence type="predicted"/>
<sequence length="61" mass="7146">MKFQLTNEDLALIKRALMHQRWYVENNTCKGKKHPDFRHSASLMDKLAVPYENGAELEIKS</sequence>
<evidence type="ECO:0000313" key="1">
    <source>
        <dbReference type="EMBL" id="CAH1601370.1"/>
    </source>
</evidence>
<protein>
    <submittedName>
        <fullName evidence="1">Uncharacterized protein</fullName>
    </submittedName>
</protein>
<dbReference type="RefSeq" id="WP_409589959.1">
    <property type="nucleotide sequence ID" value="NZ_CAKMTZ010000104.1"/>
</dbReference>
<dbReference type="AlphaFoldDB" id="A0AAU9QTU2"/>
<evidence type="ECO:0000313" key="2">
    <source>
        <dbReference type="Proteomes" id="UP001295462"/>
    </source>
</evidence>
<name>A0AAU9QTU2_9VIBR</name>
<accession>A0AAU9QTU2</accession>
<dbReference type="EMBL" id="CAKMUD010000105">
    <property type="protein sequence ID" value="CAH1601370.1"/>
    <property type="molecule type" value="Genomic_DNA"/>
</dbReference>
<reference evidence="1" key="1">
    <citation type="submission" date="2022-01" db="EMBL/GenBank/DDBJ databases">
        <authorList>
            <person name="Lagorce A."/>
        </authorList>
    </citation>
    <scope>NUCLEOTIDE SEQUENCE</scope>
    <source>
        <strain evidence="1">Th15_F1_A12</strain>
    </source>
</reference>
<organism evidence="1 2">
    <name type="scientific">Vibrio jasicida</name>
    <dbReference type="NCBI Taxonomy" id="766224"/>
    <lineage>
        <taxon>Bacteria</taxon>
        <taxon>Pseudomonadati</taxon>
        <taxon>Pseudomonadota</taxon>
        <taxon>Gammaproteobacteria</taxon>
        <taxon>Vibrionales</taxon>
        <taxon>Vibrionaceae</taxon>
        <taxon>Vibrio</taxon>
    </lineage>
</organism>